<dbReference type="InParanoid" id="A0A0C3A302"/>
<dbReference type="EMBL" id="KN822078">
    <property type="protein sequence ID" value="KIM59047.1"/>
    <property type="molecule type" value="Genomic_DNA"/>
</dbReference>
<evidence type="ECO:0000259" key="1">
    <source>
        <dbReference type="Pfam" id="PF03184"/>
    </source>
</evidence>
<dbReference type="Pfam" id="PF03184">
    <property type="entry name" value="DDE_1"/>
    <property type="match status" value="1"/>
</dbReference>
<feature type="non-terminal residue" evidence="2">
    <location>
        <position position="105"/>
    </location>
</feature>
<feature type="non-terminal residue" evidence="2">
    <location>
        <position position="1"/>
    </location>
</feature>
<dbReference type="STRING" id="1036808.A0A0C3A302"/>
<gene>
    <name evidence="2" type="ORF">SCLCIDRAFT_98010</name>
</gene>
<dbReference type="HOGENOM" id="CLU_013929_2_4_1"/>
<protein>
    <recommendedName>
        <fullName evidence="1">DDE-1 domain-containing protein</fullName>
    </recommendedName>
</protein>
<organism evidence="2 3">
    <name type="scientific">Scleroderma citrinum Foug A</name>
    <dbReference type="NCBI Taxonomy" id="1036808"/>
    <lineage>
        <taxon>Eukaryota</taxon>
        <taxon>Fungi</taxon>
        <taxon>Dikarya</taxon>
        <taxon>Basidiomycota</taxon>
        <taxon>Agaricomycotina</taxon>
        <taxon>Agaricomycetes</taxon>
        <taxon>Agaricomycetidae</taxon>
        <taxon>Boletales</taxon>
        <taxon>Sclerodermatineae</taxon>
        <taxon>Sclerodermataceae</taxon>
        <taxon>Scleroderma</taxon>
    </lineage>
</organism>
<dbReference type="OrthoDB" id="2646666at2759"/>
<proteinExistence type="predicted"/>
<reference evidence="3" key="2">
    <citation type="submission" date="2015-01" db="EMBL/GenBank/DDBJ databases">
        <title>Evolutionary Origins and Diversification of the Mycorrhizal Mutualists.</title>
        <authorList>
            <consortium name="DOE Joint Genome Institute"/>
            <consortium name="Mycorrhizal Genomics Consortium"/>
            <person name="Kohler A."/>
            <person name="Kuo A."/>
            <person name="Nagy L.G."/>
            <person name="Floudas D."/>
            <person name="Copeland A."/>
            <person name="Barry K.W."/>
            <person name="Cichocki N."/>
            <person name="Veneault-Fourrey C."/>
            <person name="LaButti K."/>
            <person name="Lindquist E.A."/>
            <person name="Lipzen A."/>
            <person name="Lundell T."/>
            <person name="Morin E."/>
            <person name="Murat C."/>
            <person name="Riley R."/>
            <person name="Ohm R."/>
            <person name="Sun H."/>
            <person name="Tunlid A."/>
            <person name="Henrissat B."/>
            <person name="Grigoriev I.V."/>
            <person name="Hibbett D.S."/>
            <person name="Martin F."/>
        </authorList>
    </citation>
    <scope>NUCLEOTIDE SEQUENCE [LARGE SCALE GENOMIC DNA]</scope>
    <source>
        <strain evidence="3">Foug A</strain>
    </source>
</reference>
<dbReference type="InterPro" id="IPR004875">
    <property type="entry name" value="DDE_SF_endonuclease_dom"/>
</dbReference>
<evidence type="ECO:0000313" key="3">
    <source>
        <dbReference type="Proteomes" id="UP000053989"/>
    </source>
</evidence>
<dbReference type="Proteomes" id="UP000053989">
    <property type="component" value="Unassembled WGS sequence"/>
</dbReference>
<dbReference type="GO" id="GO:0003676">
    <property type="term" value="F:nucleic acid binding"/>
    <property type="evidence" value="ECO:0007669"/>
    <property type="project" value="InterPro"/>
</dbReference>
<evidence type="ECO:0000313" key="2">
    <source>
        <dbReference type="EMBL" id="KIM59047.1"/>
    </source>
</evidence>
<name>A0A0C3A302_9AGAM</name>
<feature type="domain" description="DDE-1" evidence="1">
    <location>
        <begin position="1"/>
        <end position="95"/>
    </location>
</feature>
<accession>A0A0C3A302</accession>
<sequence>GHCSHVSDEIRQLALQNNIHLFCLPPKTTHKLQPLNVGVFGPLQSAWTHHCEAIVAQTGCEMPCEDFISKTALFMSKYMAVCDKAFSPSLIKAAWRKSGLAPIDP</sequence>
<keyword evidence="3" id="KW-1185">Reference proteome</keyword>
<dbReference type="AlphaFoldDB" id="A0A0C3A302"/>
<reference evidence="2 3" key="1">
    <citation type="submission" date="2014-04" db="EMBL/GenBank/DDBJ databases">
        <authorList>
            <consortium name="DOE Joint Genome Institute"/>
            <person name="Kuo A."/>
            <person name="Kohler A."/>
            <person name="Nagy L.G."/>
            <person name="Floudas D."/>
            <person name="Copeland A."/>
            <person name="Barry K.W."/>
            <person name="Cichocki N."/>
            <person name="Veneault-Fourrey C."/>
            <person name="LaButti K."/>
            <person name="Lindquist E.A."/>
            <person name="Lipzen A."/>
            <person name="Lundell T."/>
            <person name="Morin E."/>
            <person name="Murat C."/>
            <person name="Sun H."/>
            <person name="Tunlid A."/>
            <person name="Henrissat B."/>
            <person name="Grigoriev I.V."/>
            <person name="Hibbett D.S."/>
            <person name="Martin F."/>
            <person name="Nordberg H.P."/>
            <person name="Cantor M.N."/>
            <person name="Hua S.X."/>
        </authorList>
    </citation>
    <scope>NUCLEOTIDE SEQUENCE [LARGE SCALE GENOMIC DNA]</scope>
    <source>
        <strain evidence="2 3">Foug A</strain>
    </source>
</reference>